<accession>A0A0D0KIA1</accession>
<proteinExistence type="predicted"/>
<protein>
    <submittedName>
        <fullName evidence="1">Uncharacterized protein</fullName>
    </submittedName>
</protein>
<dbReference type="EMBL" id="JXQW01000062">
    <property type="protein sequence ID" value="KIP96600.1"/>
    <property type="molecule type" value="Genomic_DNA"/>
</dbReference>
<name>A0A0D0KIA1_9PSED</name>
<dbReference type="OrthoDB" id="7005296at2"/>
<evidence type="ECO:0000313" key="2">
    <source>
        <dbReference type="Proteomes" id="UP000032068"/>
    </source>
</evidence>
<comment type="caution">
    <text evidence="1">The sequence shown here is derived from an EMBL/GenBank/DDBJ whole genome shotgun (WGS) entry which is preliminary data.</text>
</comment>
<dbReference type="Proteomes" id="UP000032068">
    <property type="component" value="Unassembled WGS sequence"/>
</dbReference>
<dbReference type="AlphaFoldDB" id="A0A0D0KIA1"/>
<gene>
    <name evidence="1" type="ORF">RU08_20240</name>
</gene>
<dbReference type="RefSeq" id="WP_042555651.1">
    <property type="nucleotide sequence ID" value="NZ_JXQW01000062.1"/>
</dbReference>
<sequence length="113" mass="12057">MSFDIIILKPTDPAVDDISAVEDVIPLGATDIVSKVFNHSFPGCTEGAFISGNDFSVELMLSGEPVESAHLTLQFGKSWADKSERNFQVLLAEACRALGVVAFAVSDNSRIAP</sequence>
<organism evidence="1 2">
    <name type="scientific">Pseudomonas fulva</name>
    <dbReference type="NCBI Taxonomy" id="47880"/>
    <lineage>
        <taxon>Bacteria</taxon>
        <taxon>Pseudomonadati</taxon>
        <taxon>Pseudomonadota</taxon>
        <taxon>Gammaproteobacteria</taxon>
        <taxon>Pseudomonadales</taxon>
        <taxon>Pseudomonadaceae</taxon>
        <taxon>Pseudomonas</taxon>
    </lineage>
</organism>
<evidence type="ECO:0000313" key="1">
    <source>
        <dbReference type="EMBL" id="KIP96600.1"/>
    </source>
</evidence>
<reference evidence="1 2" key="1">
    <citation type="submission" date="2014-12" db="EMBL/GenBank/DDBJ databases">
        <title>16Stimator: statistical estimation of ribosomal gene copy numbers from draft genome assemblies.</title>
        <authorList>
            <person name="Perisin M.A."/>
            <person name="Vetter M."/>
            <person name="Gilbert J.A."/>
            <person name="Bergelson J."/>
        </authorList>
    </citation>
    <scope>NUCLEOTIDE SEQUENCE [LARGE SCALE GENOMIC DNA]</scope>
    <source>
        <strain evidence="1 2">MEJ086</strain>
    </source>
</reference>